<keyword evidence="7 10" id="KW-1133">Transmembrane helix</keyword>
<dbReference type="EMBL" id="LYXE01000010">
    <property type="protein sequence ID" value="PDW01205.1"/>
    <property type="molecule type" value="Genomic_DNA"/>
</dbReference>
<keyword evidence="9 10" id="KW-0472">Membrane</keyword>
<evidence type="ECO:0000313" key="11">
    <source>
        <dbReference type="EMBL" id="PDW01205.1"/>
    </source>
</evidence>
<evidence type="ECO:0000256" key="6">
    <source>
        <dbReference type="ARBA" id="ARBA00022692"/>
    </source>
</evidence>
<dbReference type="RefSeq" id="WP_097650468.1">
    <property type="nucleotide sequence ID" value="NZ_LYXE01000010.1"/>
</dbReference>
<name>A0A2H3LEM1_9CHLR</name>
<comment type="caution">
    <text evidence="11">The sequence shown here is derived from an EMBL/GenBank/DDBJ whole genome shotgun (WGS) entry which is preliminary data.</text>
</comment>
<dbReference type="GO" id="GO:0019344">
    <property type="term" value="P:cysteine biosynthetic process"/>
    <property type="evidence" value="ECO:0007669"/>
    <property type="project" value="TreeGrafter"/>
</dbReference>
<feature type="transmembrane region" description="Helical" evidence="10">
    <location>
        <begin position="201"/>
        <end position="219"/>
    </location>
</feature>
<dbReference type="InterPro" id="IPR050480">
    <property type="entry name" value="CysZ-like"/>
</dbReference>
<evidence type="ECO:0000256" key="1">
    <source>
        <dbReference type="ARBA" id="ARBA00004141"/>
    </source>
</evidence>
<feature type="transmembrane region" description="Helical" evidence="10">
    <location>
        <begin position="23"/>
        <end position="50"/>
    </location>
</feature>
<feature type="transmembrane region" description="Helical" evidence="10">
    <location>
        <begin position="62"/>
        <end position="88"/>
    </location>
</feature>
<dbReference type="GO" id="GO:0009675">
    <property type="term" value="F:high-affinity sulfate:proton symporter activity"/>
    <property type="evidence" value="ECO:0007669"/>
    <property type="project" value="TreeGrafter"/>
</dbReference>
<keyword evidence="12" id="KW-1185">Reference proteome</keyword>
<keyword evidence="6 10" id="KW-0812">Transmembrane</keyword>
<evidence type="ECO:0000256" key="9">
    <source>
        <dbReference type="ARBA" id="ARBA00023136"/>
    </source>
</evidence>
<sequence length="255" mass="28100">MHLLAGVIYPFRALQLINQTRRLWGYIVIPMLVNLVVGALLYLGLFVVLMQQLQARLDQSTVLSGVVLAILGVVLAVGLAIVIGFLLVRFGVVLGAPWYSQLSEELERMILGDRPRLEKPRATEMVYDVWRALLFEGKKLLLLVVGWLCTVPLLLIPGLGGGLFATLWLGLGSVLSCLDFFDGPQERRRFSFRQKLGTVRATMPASLSFGVVAFVLVSIPLVNLFAIPLCVVAGNLFVLEQMPERFPKTAAKPEA</sequence>
<keyword evidence="4" id="KW-0997">Cell inner membrane</keyword>
<dbReference type="GO" id="GO:0000103">
    <property type="term" value="P:sulfate assimilation"/>
    <property type="evidence" value="ECO:0007669"/>
    <property type="project" value="TreeGrafter"/>
</dbReference>
<keyword evidence="2" id="KW-0813">Transport</keyword>
<dbReference type="InterPro" id="IPR059112">
    <property type="entry name" value="CysZ/EI24"/>
</dbReference>
<evidence type="ECO:0000256" key="7">
    <source>
        <dbReference type="ARBA" id="ARBA00022989"/>
    </source>
</evidence>
<dbReference type="PANTHER" id="PTHR37468">
    <property type="entry name" value="SULFATE TRANSPORTER CYSZ"/>
    <property type="match status" value="1"/>
</dbReference>
<accession>A0A2H3LEM1</accession>
<evidence type="ECO:0008006" key="13">
    <source>
        <dbReference type="Google" id="ProtNLM"/>
    </source>
</evidence>
<feature type="transmembrane region" description="Helical" evidence="10">
    <location>
        <begin position="225"/>
        <end position="242"/>
    </location>
</feature>
<evidence type="ECO:0000256" key="5">
    <source>
        <dbReference type="ARBA" id="ARBA00022605"/>
    </source>
</evidence>
<dbReference type="OrthoDB" id="158407at2"/>
<dbReference type="Proteomes" id="UP000220922">
    <property type="component" value="Unassembled WGS sequence"/>
</dbReference>
<evidence type="ECO:0000256" key="10">
    <source>
        <dbReference type="SAM" id="Phobius"/>
    </source>
</evidence>
<comment type="subcellular location">
    <subcellularLocation>
        <location evidence="1">Membrane</location>
        <topology evidence="1">Multi-pass membrane protein</topology>
    </subcellularLocation>
</comment>
<proteinExistence type="predicted"/>
<reference evidence="11 12" key="1">
    <citation type="submission" date="2016-05" db="EMBL/GenBank/DDBJ databases">
        <authorList>
            <person name="Lavstsen T."/>
            <person name="Jespersen J.S."/>
        </authorList>
    </citation>
    <scope>NUCLEOTIDE SEQUENCE [LARGE SCALE GENOMIC DNA]</scope>
    <source>
        <strain evidence="11 12">B7-9</strain>
    </source>
</reference>
<gene>
    <name evidence="11" type="ORF">A9Q02_21165</name>
</gene>
<evidence type="ECO:0000256" key="2">
    <source>
        <dbReference type="ARBA" id="ARBA00022448"/>
    </source>
</evidence>
<keyword evidence="3" id="KW-1003">Cell membrane</keyword>
<organism evidence="11 12">
    <name type="scientific">Candidatus Chloroploca asiatica</name>
    <dbReference type="NCBI Taxonomy" id="1506545"/>
    <lineage>
        <taxon>Bacteria</taxon>
        <taxon>Bacillati</taxon>
        <taxon>Chloroflexota</taxon>
        <taxon>Chloroflexia</taxon>
        <taxon>Chloroflexales</taxon>
        <taxon>Chloroflexineae</taxon>
        <taxon>Oscillochloridaceae</taxon>
        <taxon>Candidatus Chloroploca</taxon>
    </lineage>
</organism>
<evidence type="ECO:0000256" key="8">
    <source>
        <dbReference type="ARBA" id="ARBA00023032"/>
    </source>
</evidence>
<evidence type="ECO:0000256" key="4">
    <source>
        <dbReference type="ARBA" id="ARBA00022519"/>
    </source>
</evidence>
<evidence type="ECO:0000313" key="12">
    <source>
        <dbReference type="Proteomes" id="UP000220922"/>
    </source>
</evidence>
<evidence type="ECO:0000256" key="3">
    <source>
        <dbReference type="ARBA" id="ARBA00022475"/>
    </source>
</evidence>
<dbReference type="Pfam" id="PF07264">
    <property type="entry name" value="EI24"/>
    <property type="match status" value="1"/>
</dbReference>
<dbReference type="AlphaFoldDB" id="A0A2H3LEM1"/>
<keyword evidence="8" id="KW-0764">Sulfate transport</keyword>
<dbReference type="GO" id="GO:0005886">
    <property type="term" value="C:plasma membrane"/>
    <property type="evidence" value="ECO:0007669"/>
    <property type="project" value="TreeGrafter"/>
</dbReference>
<dbReference type="PANTHER" id="PTHR37468:SF1">
    <property type="entry name" value="SULFATE TRANSPORTER CYSZ"/>
    <property type="match status" value="1"/>
</dbReference>
<keyword evidence="5" id="KW-0028">Amino-acid biosynthesis</keyword>
<protein>
    <recommendedName>
        <fullName evidence="13">Sulfate transporter CysZ</fullName>
    </recommendedName>
</protein>
<feature type="transmembrane region" description="Helical" evidence="10">
    <location>
        <begin position="162"/>
        <end position="181"/>
    </location>
</feature>